<evidence type="ECO:0000313" key="1">
    <source>
        <dbReference type="EMBL" id="ATX78738.1"/>
    </source>
</evidence>
<protein>
    <recommendedName>
        <fullName evidence="3">ABC transporter domain-containing protein</fullName>
    </recommendedName>
</protein>
<dbReference type="KEGG" id="maes:Ga0123461_0286"/>
<reference evidence="1 2" key="1">
    <citation type="submission" date="2016-12" db="EMBL/GenBank/DDBJ databases">
        <title>Isolation and genomic insights into novel planktonic Zetaproteobacteria from stratified waters of the Chesapeake Bay.</title>
        <authorList>
            <person name="McAllister S.M."/>
            <person name="Kato S."/>
            <person name="Chan C.S."/>
            <person name="Chiu B.K."/>
            <person name="Field E.K."/>
        </authorList>
    </citation>
    <scope>NUCLEOTIDE SEQUENCE [LARGE SCALE GENOMIC DNA]</scope>
    <source>
        <strain evidence="1 2">CP-5</strain>
    </source>
</reference>
<gene>
    <name evidence="1" type="ORF">Ga0123461_0286</name>
</gene>
<proteinExistence type="predicted"/>
<accession>A0A2K8KVA6</accession>
<name>A0A2K8KVA6_MARES</name>
<dbReference type="AlphaFoldDB" id="A0A2K8KVA6"/>
<dbReference type="SUPFAM" id="SSF52540">
    <property type="entry name" value="P-loop containing nucleoside triphosphate hydrolases"/>
    <property type="match status" value="1"/>
</dbReference>
<dbReference type="EMBL" id="CP018799">
    <property type="protein sequence ID" value="ATX78738.1"/>
    <property type="molecule type" value="Genomic_DNA"/>
</dbReference>
<organism evidence="1 2">
    <name type="scientific">Mariprofundus aestuarium</name>
    <dbReference type="NCBI Taxonomy" id="1921086"/>
    <lineage>
        <taxon>Bacteria</taxon>
        <taxon>Pseudomonadati</taxon>
        <taxon>Pseudomonadota</taxon>
        <taxon>Candidatius Mariprofundia</taxon>
        <taxon>Mariprofundales</taxon>
        <taxon>Mariprofundaceae</taxon>
        <taxon>Mariprofundus</taxon>
    </lineage>
</organism>
<evidence type="ECO:0008006" key="3">
    <source>
        <dbReference type="Google" id="ProtNLM"/>
    </source>
</evidence>
<dbReference type="Proteomes" id="UP000231701">
    <property type="component" value="Chromosome"/>
</dbReference>
<dbReference type="InterPro" id="IPR027417">
    <property type="entry name" value="P-loop_NTPase"/>
</dbReference>
<sequence length="224" mass="25274">MSDTLHWSALHLGQTMVPAATVAHGEYVRLVMNYHCQYAFMQHMFCLKEDDRENGWKMWLESNSNSYPSGTPEFSIRIGSMIRQRGLIANLTLRENLLLPFLYHGDQQRLERASDEIVEVARRFGIDSSLDEKAGERSTYTHAIISLTRCMLVKPAIIVAQEVHIGMPPEQLDRFRAFSMQALEQLGSGLLYLTGSVDEGSGLDYARTLTIEPDCQSLDSAEGE</sequence>
<dbReference type="Gene3D" id="3.40.50.300">
    <property type="entry name" value="P-loop containing nucleotide triphosphate hydrolases"/>
    <property type="match status" value="1"/>
</dbReference>
<evidence type="ECO:0000313" key="2">
    <source>
        <dbReference type="Proteomes" id="UP000231701"/>
    </source>
</evidence>
<dbReference type="RefSeq" id="WP_100276715.1">
    <property type="nucleotide sequence ID" value="NZ_CP018799.1"/>
</dbReference>
<keyword evidence="2" id="KW-1185">Reference proteome</keyword>
<dbReference type="OrthoDB" id="5290565at2"/>